<dbReference type="EMBL" id="FOJM01000003">
    <property type="protein sequence ID" value="SFA42281.1"/>
    <property type="molecule type" value="Genomic_DNA"/>
</dbReference>
<protein>
    <submittedName>
        <fullName evidence="6">Glycosyltransferase, catalytic subunit of cellulose synthase and poly-beta-1,6-N-acetylglucosamine synthase</fullName>
    </submittedName>
</protein>
<organism evidence="6 7">
    <name type="scientific">Pedobacter suwonensis</name>
    <dbReference type="NCBI Taxonomy" id="332999"/>
    <lineage>
        <taxon>Bacteria</taxon>
        <taxon>Pseudomonadati</taxon>
        <taxon>Bacteroidota</taxon>
        <taxon>Sphingobacteriia</taxon>
        <taxon>Sphingobacteriales</taxon>
        <taxon>Sphingobacteriaceae</taxon>
        <taxon>Pedobacter</taxon>
    </lineage>
</organism>
<dbReference type="OrthoDB" id="9766971at2"/>
<dbReference type="Gene3D" id="3.90.550.10">
    <property type="entry name" value="Spore Coat Polysaccharide Biosynthesis Protein SpsA, Chain A"/>
    <property type="match status" value="1"/>
</dbReference>
<feature type="transmembrane region" description="Helical" evidence="4">
    <location>
        <begin position="355"/>
        <end position="374"/>
    </location>
</feature>
<dbReference type="CDD" id="cd06439">
    <property type="entry name" value="CESA_like_1"/>
    <property type="match status" value="1"/>
</dbReference>
<dbReference type="InterPro" id="IPR001173">
    <property type="entry name" value="Glyco_trans_2-like"/>
</dbReference>
<dbReference type="AlphaFoldDB" id="A0A1I0SS04"/>
<feature type="domain" description="Glycosyltransferase 2-like" evidence="5">
    <location>
        <begin position="51"/>
        <end position="211"/>
    </location>
</feature>
<dbReference type="PANTHER" id="PTHR43630">
    <property type="entry name" value="POLY-BETA-1,6-N-ACETYL-D-GLUCOSAMINE SYNTHASE"/>
    <property type="match status" value="1"/>
</dbReference>
<name>A0A1I0SS04_9SPHI</name>
<keyword evidence="4" id="KW-0472">Membrane</keyword>
<sequence length="388" mass="44350">MQVFFIIAILLVFYTYIGYGILLYILILVKRVFAPAVPKVFGDQELPTCTLIVAAFNEQDFIEEKINNTLALNYPAGKLQLIFVTDGSTDRTPEIVSRYQQIHLMHSADRKGKIAAVHRAMESVDTDLVVFTDANTFLNADALFHLCKHYADERVGGVAGEKKVYADKHADATAGEGIYWKYESKLKEWDSELHTVVGAAGELYSIRRSLYQPVPKNSILDDFMISMRIAEKGYRIKYEPDAFAQETSSANISEELKRKVRIGAGGIQSVIWLKSLMNPFRDPILTFQYISHRVLRWTLTPLALIAAYLTNVLIIAQYGGNIYYTLFLLQTLFYLMALCGFWLEKRKIRLKILFIPYYFCMMNYAVVAGTLRFFKGKQSAVWEKAIRK</sequence>
<keyword evidence="4" id="KW-0812">Transmembrane</keyword>
<dbReference type="SUPFAM" id="SSF53448">
    <property type="entry name" value="Nucleotide-diphospho-sugar transferases"/>
    <property type="match status" value="1"/>
</dbReference>
<evidence type="ECO:0000313" key="7">
    <source>
        <dbReference type="Proteomes" id="UP000198836"/>
    </source>
</evidence>
<comment type="similarity">
    <text evidence="1">Belongs to the glycosyltransferase 2 family.</text>
</comment>
<gene>
    <name evidence="6" type="ORF">SAMN04488511_10330</name>
</gene>
<dbReference type="RefSeq" id="WP_090980787.1">
    <property type="nucleotide sequence ID" value="NZ_FOJM01000003.1"/>
</dbReference>
<keyword evidence="2" id="KW-0328">Glycosyltransferase</keyword>
<accession>A0A1I0SS04</accession>
<dbReference type="InterPro" id="IPR029044">
    <property type="entry name" value="Nucleotide-diphossugar_trans"/>
</dbReference>
<evidence type="ECO:0000313" key="6">
    <source>
        <dbReference type="EMBL" id="SFA42281.1"/>
    </source>
</evidence>
<evidence type="ECO:0000256" key="2">
    <source>
        <dbReference type="ARBA" id="ARBA00022676"/>
    </source>
</evidence>
<keyword evidence="7" id="KW-1185">Reference proteome</keyword>
<keyword evidence="3 6" id="KW-0808">Transferase</keyword>
<dbReference type="GO" id="GO:0016757">
    <property type="term" value="F:glycosyltransferase activity"/>
    <property type="evidence" value="ECO:0007669"/>
    <property type="project" value="UniProtKB-KW"/>
</dbReference>
<dbReference type="Pfam" id="PF00535">
    <property type="entry name" value="Glycos_transf_2"/>
    <property type="match status" value="1"/>
</dbReference>
<keyword evidence="4" id="KW-1133">Transmembrane helix</keyword>
<evidence type="ECO:0000256" key="4">
    <source>
        <dbReference type="SAM" id="Phobius"/>
    </source>
</evidence>
<proteinExistence type="inferred from homology"/>
<feature type="transmembrane region" description="Helical" evidence="4">
    <location>
        <begin position="294"/>
        <end position="316"/>
    </location>
</feature>
<evidence type="ECO:0000256" key="1">
    <source>
        <dbReference type="ARBA" id="ARBA00006739"/>
    </source>
</evidence>
<evidence type="ECO:0000256" key="3">
    <source>
        <dbReference type="ARBA" id="ARBA00022679"/>
    </source>
</evidence>
<feature type="transmembrane region" description="Helical" evidence="4">
    <location>
        <begin position="6"/>
        <end position="29"/>
    </location>
</feature>
<dbReference type="PANTHER" id="PTHR43630:SF1">
    <property type="entry name" value="POLY-BETA-1,6-N-ACETYL-D-GLUCOSAMINE SYNTHASE"/>
    <property type="match status" value="1"/>
</dbReference>
<dbReference type="STRING" id="332999.SAMN04488511_10330"/>
<feature type="transmembrane region" description="Helical" evidence="4">
    <location>
        <begin position="322"/>
        <end position="343"/>
    </location>
</feature>
<evidence type="ECO:0000259" key="5">
    <source>
        <dbReference type="Pfam" id="PF00535"/>
    </source>
</evidence>
<dbReference type="Proteomes" id="UP000198836">
    <property type="component" value="Unassembled WGS sequence"/>
</dbReference>
<reference evidence="7" key="1">
    <citation type="submission" date="2016-10" db="EMBL/GenBank/DDBJ databases">
        <authorList>
            <person name="Varghese N."/>
            <person name="Submissions S."/>
        </authorList>
    </citation>
    <scope>NUCLEOTIDE SEQUENCE [LARGE SCALE GENOMIC DNA]</scope>
    <source>
        <strain evidence="7">DSM 18130</strain>
    </source>
</reference>